<organism evidence="1 2">
    <name type="scientific">Cerrena zonata</name>
    <dbReference type="NCBI Taxonomy" id="2478898"/>
    <lineage>
        <taxon>Eukaryota</taxon>
        <taxon>Fungi</taxon>
        <taxon>Dikarya</taxon>
        <taxon>Basidiomycota</taxon>
        <taxon>Agaricomycotina</taxon>
        <taxon>Agaricomycetes</taxon>
        <taxon>Polyporales</taxon>
        <taxon>Cerrenaceae</taxon>
        <taxon>Cerrena</taxon>
    </lineage>
</organism>
<sequence>MLSVMPQPAHIPLHVENHVPRDVELNELGTLQDALEPFAKLVSRSGNSVRLHCTIPTVCPSSDVYVDLHDLNALRTRSLMFVHDLVETLRASGITASYRLQPSSCPLCLVCALPPDLDANKVKAAAIAAVEKALPQSKEKALLADLKDGLALVIT</sequence>
<dbReference type="AlphaFoldDB" id="A0AAW0GWQ0"/>
<gene>
    <name evidence="1" type="ORF">QCA50_001850</name>
</gene>
<keyword evidence="2" id="KW-1185">Reference proteome</keyword>
<comment type="caution">
    <text evidence="1">The sequence shown here is derived from an EMBL/GenBank/DDBJ whole genome shotgun (WGS) entry which is preliminary data.</text>
</comment>
<name>A0AAW0GWQ0_9APHY</name>
<dbReference type="EMBL" id="JASBNA010000002">
    <property type="protein sequence ID" value="KAK7694662.1"/>
    <property type="molecule type" value="Genomic_DNA"/>
</dbReference>
<proteinExistence type="predicted"/>
<accession>A0AAW0GWQ0</accession>
<evidence type="ECO:0000313" key="2">
    <source>
        <dbReference type="Proteomes" id="UP001385951"/>
    </source>
</evidence>
<reference evidence="1 2" key="1">
    <citation type="submission" date="2022-09" db="EMBL/GenBank/DDBJ databases">
        <authorList>
            <person name="Palmer J.M."/>
        </authorList>
    </citation>
    <scope>NUCLEOTIDE SEQUENCE [LARGE SCALE GENOMIC DNA]</scope>
    <source>
        <strain evidence="1 2">DSM 7382</strain>
    </source>
</reference>
<dbReference type="Proteomes" id="UP001385951">
    <property type="component" value="Unassembled WGS sequence"/>
</dbReference>
<protein>
    <submittedName>
        <fullName evidence="1">Uncharacterized protein</fullName>
    </submittedName>
</protein>
<evidence type="ECO:0000313" key="1">
    <source>
        <dbReference type="EMBL" id="KAK7694662.1"/>
    </source>
</evidence>